<sequence>MLELVGDETDLVDISESELLGSEIQLTDAKVMLKWATGRNGGGWRDLKLVMNISNGDSKAAKR</sequence>
<evidence type="ECO:0000313" key="1">
    <source>
        <dbReference type="EMBL" id="KRM55115.1"/>
    </source>
</evidence>
<keyword evidence="2" id="KW-1185">Reference proteome</keyword>
<accession>A0A0R1ZSW4</accession>
<gene>
    <name evidence="1" type="ORF">FC18_GL001562</name>
</gene>
<proteinExistence type="predicted"/>
<protein>
    <submittedName>
        <fullName evidence="1">Uncharacterized protein</fullName>
    </submittedName>
</protein>
<dbReference type="EMBL" id="AYYO01000030">
    <property type="protein sequence ID" value="KRM55115.1"/>
    <property type="molecule type" value="Genomic_DNA"/>
</dbReference>
<dbReference type="PATRIC" id="fig|1291052.5.peg.1588"/>
<dbReference type="STRING" id="1291052.FC18_GL001562"/>
<dbReference type="Proteomes" id="UP000051679">
    <property type="component" value="Unassembled WGS sequence"/>
</dbReference>
<name>A0A0R1ZSW4_9LACO</name>
<reference evidence="1 2" key="1">
    <citation type="journal article" date="2015" name="Genome Announc.">
        <title>Expanding the biotechnology potential of lactobacilli through comparative genomics of 213 strains and associated genera.</title>
        <authorList>
            <person name="Sun Z."/>
            <person name="Harris H.M."/>
            <person name="McCann A."/>
            <person name="Guo C."/>
            <person name="Argimon S."/>
            <person name="Zhang W."/>
            <person name="Yang X."/>
            <person name="Jeffery I.B."/>
            <person name="Cooney J.C."/>
            <person name="Kagawa T.F."/>
            <person name="Liu W."/>
            <person name="Song Y."/>
            <person name="Salvetti E."/>
            <person name="Wrobel A."/>
            <person name="Rasinkangas P."/>
            <person name="Parkhill J."/>
            <person name="Rea M.C."/>
            <person name="O'Sullivan O."/>
            <person name="Ritari J."/>
            <person name="Douillard F.P."/>
            <person name="Paul Ross R."/>
            <person name="Yang R."/>
            <person name="Briner A.E."/>
            <person name="Felis G.E."/>
            <person name="de Vos W.M."/>
            <person name="Barrangou R."/>
            <person name="Klaenhammer T.R."/>
            <person name="Caufield P.W."/>
            <person name="Cui Y."/>
            <person name="Zhang H."/>
            <person name="O'Toole P.W."/>
        </authorList>
    </citation>
    <scope>NUCLEOTIDE SEQUENCE [LARGE SCALE GENOMIC DNA]</scope>
    <source>
        <strain evidence="1 2">DSM 20505</strain>
    </source>
</reference>
<evidence type="ECO:0000313" key="2">
    <source>
        <dbReference type="Proteomes" id="UP000051679"/>
    </source>
</evidence>
<organism evidence="1 2">
    <name type="scientific">Lacticaseibacillus sharpeae JCM 1186 = DSM 20505</name>
    <dbReference type="NCBI Taxonomy" id="1291052"/>
    <lineage>
        <taxon>Bacteria</taxon>
        <taxon>Bacillati</taxon>
        <taxon>Bacillota</taxon>
        <taxon>Bacilli</taxon>
        <taxon>Lactobacillales</taxon>
        <taxon>Lactobacillaceae</taxon>
        <taxon>Lacticaseibacillus</taxon>
    </lineage>
</organism>
<comment type="caution">
    <text evidence="1">The sequence shown here is derived from an EMBL/GenBank/DDBJ whole genome shotgun (WGS) entry which is preliminary data.</text>
</comment>
<dbReference type="AlphaFoldDB" id="A0A0R1ZSW4"/>